<dbReference type="EMBL" id="JAGHKO010000017">
    <property type="protein sequence ID" value="MBO9204925.1"/>
    <property type="molecule type" value="Genomic_DNA"/>
</dbReference>
<dbReference type="Pfam" id="PF01757">
    <property type="entry name" value="Acyl_transf_3"/>
    <property type="match status" value="1"/>
</dbReference>
<organism evidence="3 4">
    <name type="scientific">Niastella soli</name>
    <dbReference type="NCBI Taxonomy" id="2821487"/>
    <lineage>
        <taxon>Bacteria</taxon>
        <taxon>Pseudomonadati</taxon>
        <taxon>Bacteroidota</taxon>
        <taxon>Chitinophagia</taxon>
        <taxon>Chitinophagales</taxon>
        <taxon>Chitinophagaceae</taxon>
        <taxon>Niastella</taxon>
    </lineage>
</organism>
<dbReference type="Proteomes" id="UP000677244">
    <property type="component" value="Unassembled WGS sequence"/>
</dbReference>
<feature type="transmembrane region" description="Helical" evidence="1">
    <location>
        <begin position="271"/>
        <end position="291"/>
    </location>
</feature>
<proteinExistence type="predicted"/>
<feature type="transmembrane region" description="Helical" evidence="1">
    <location>
        <begin position="215"/>
        <end position="234"/>
    </location>
</feature>
<feature type="transmembrane region" description="Helical" evidence="1">
    <location>
        <begin position="240"/>
        <end position="259"/>
    </location>
</feature>
<keyword evidence="1" id="KW-0812">Transmembrane</keyword>
<feature type="transmembrane region" description="Helical" evidence="1">
    <location>
        <begin position="126"/>
        <end position="146"/>
    </location>
</feature>
<keyword evidence="1" id="KW-0472">Membrane</keyword>
<dbReference type="InterPro" id="IPR002656">
    <property type="entry name" value="Acyl_transf_3_dom"/>
</dbReference>
<accession>A0ABS3Z5I2</accession>
<dbReference type="PANTHER" id="PTHR23028:SF53">
    <property type="entry name" value="ACYL_TRANSF_3 DOMAIN-CONTAINING PROTEIN"/>
    <property type="match status" value="1"/>
</dbReference>
<feature type="transmembrane region" description="Helical" evidence="1">
    <location>
        <begin position="158"/>
        <end position="176"/>
    </location>
</feature>
<dbReference type="InterPro" id="IPR050879">
    <property type="entry name" value="Acyltransferase_3"/>
</dbReference>
<keyword evidence="3" id="KW-0808">Transferase</keyword>
<feature type="transmembrane region" description="Helical" evidence="1">
    <location>
        <begin position="12"/>
        <end position="29"/>
    </location>
</feature>
<feature type="transmembrane region" description="Helical" evidence="1">
    <location>
        <begin position="306"/>
        <end position="327"/>
    </location>
</feature>
<feature type="transmembrane region" description="Helical" evidence="1">
    <location>
        <begin position="182"/>
        <end position="203"/>
    </location>
</feature>
<feature type="domain" description="Acyltransferase 3" evidence="2">
    <location>
        <begin position="10"/>
        <end position="324"/>
    </location>
</feature>
<evidence type="ECO:0000256" key="1">
    <source>
        <dbReference type="SAM" id="Phobius"/>
    </source>
</evidence>
<gene>
    <name evidence="3" type="ORF">J7I42_31845</name>
</gene>
<feature type="transmembrane region" description="Helical" evidence="1">
    <location>
        <begin position="82"/>
        <end position="106"/>
    </location>
</feature>
<comment type="caution">
    <text evidence="3">The sequence shown here is derived from an EMBL/GenBank/DDBJ whole genome shotgun (WGS) entry which is preliminary data.</text>
</comment>
<protein>
    <submittedName>
        <fullName evidence="3">Acyltransferase</fullName>
    </submittedName>
</protein>
<keyword evidence="3" id="KW-0012">Acyltransferase</keyword>
<name>A0ABS3Z5I2_9BACT</name>
<feature type="transmembrane region" description="Helical" evidence="1">
    <location>
        <begin position="35"/>
        <end position="61"/>
    </location>
</feature>
<dbReference type="PANTHER" id="PTHR23028">
    <property type="entry name" value="ACETYLTRANSFERASE"/>
    <property type="match status" value="1"/>
</dbReference>
<reference evidence="3 4" key="1">
    <citation type="submission" date="2021-03" db="EMBL/GenBank/DDBJ databases">
        <title>Assistant Professor.</title>
        <authorList>
            <person name="Huq M.A."/>
        </authorList>
    </citation>
    <scope>NUCLEOTIDE SEQUENCE [LARGE SCALE GENOMIC DNA]</scope>
    <source>
        <strain evidence="3 4">MAH-29</strain>
    </source>
</reference>
<evidence type="ECO:0000313" key="4">
    <source>
        <dbReference type="Proteomes" id="UP000677244"/>
    </source>
</evidence>
<keyword evidence="1" id="KW-1133">Transmembrane helix</keyword>
<dbReference type="RefSeq" id="WP_209143983.1">
    <property type="nucleotide sequence ID" value="NZ_JAGHKO010000017.1"/>
</dbReference>
<dbReference type="GO" id="GO:0016746">
    <property type="term" value="F:acyltransferase activity"/>
    <property type="evidence" value="ECO:0007669"/>
    <property type="project" value="UniProtKB-KW"/>
</dbReference>
<evidence type="ECO:0000313" key="3">
    <source>
        <dbReference type="EMBL" id="MBO9204925.1"/>
    </source>
</evidence>
<keyword evidence="4" id="KW-1185">Reference proteome</keyword>
<evidence type="ECO:0000259" key="2">
    <source>
        <dbReference type="Pfam" id="PF01757"/>
    </source>
</evidence>
<sequence length="345" mass="39744">MYQTENTRIKSLDGLRGLAILLVLFLHLFNHGFLYPFFTFGWIGVELFFVLSGFLITGILIDTKPKKGFIQSFLVRRALRTLPLYYLVLILFGIIAPFFGPTRWFAQYQFFFWTHTSNFLFLDKGFFNPLGHFWSLALEEQFYLIWPFIVLVGNKKQIIGVAISLIVLGIGLRFAYSDPMLFYGMPLAHLDGISMGAIIAIVIRLETKIVCKHINAVFLLLIIPFLVFMISGASEKKAPFTLTIISFFFGIMLLSALHAGVVEKILSTKVLLFFGKYSYGMYVFNSLFFYFSNWAGADRLSENQRLIVYLGDFILTIIASYISYHLFESKFLRLKQKHYSQPVLK</sequence>